<evidence type="ECO:0000313" key="1">
    <source>
        <dbReference type="EMBL" id="GAA4028799.1"/>
    </source>
</evidence>
<proteinExistence type="predicted"/>
<dbReference type="RefSeq" id="WP_344882684.1">
    <property type="nucleotide sequence ID" value="NZ_BAABAL010000019.1"/>
</dbReference>
<protein>
    <submittedName>
        <fullName evidence="1">Abi family protein</fullName>
    </submittedName>
</protein>
<evidence type="ECO:0000313" key="2">
    <source>
        <dbReference type="Proteomes" id="UP001501747"/>
    </source>
</evidence>
<name>A0ABP7TNA7_9PSEU</name>
<comment type="caution">
    <text evidence="1">The sequence shown here is derived from an EMBL/GenBank/DDBJ whole genome shotgun (WGS) entry which is preliminary data.</text>
</comment>
<sequence length="216" mass="24198">MMTNPALNTLLEQRLSAERLAPYRAACGGDLDAALALYEQNSRIGAAFWRTLGHVEVLVRNTVHAALQDWSGRADWYVPLAGLLTEKARKDVITARERLVRNGHVDTPGRVVTELSFGFWRYLLAARYERTLWLPCLRGAFPHLTGMRKDVHDKLAGLHELRNRIAHHEPVHNRPLRRLRADALVVAGWICPSSRAWVGAGCWVPGTVGGVSGWRT</sequence>
<dbReference type="EMBL" id="BAABAL010000019">
    <property type="protein sequence ID" value="GAA4028799.1"/>
    <property type="molecule type" value="Genomic_DNA"/>
</dbReference>
<dbReference type="Proteomes" id="UP001501747">
    <property type="component" value="Unassembled WGS sequence"/>
</dbReference>
<gene>
    <name evidence="1" type="ORF">GCM10022247_62300</name>
</gene>
<accession>A0ABP7TNA7</accession>
<keyword evidence="2" id="KW-1185">Reference proteome</keyword>
<reference evidence="2" key="1">
    <citation type="journal article" date="2019" name="Int. J. Syst. Evol. Microbiol.">
        <title>The Global Catalogue of Microorganisms (GCM) 10K type strain sequencing project: providing services to taxonomists for standard genome sequencing and annotation.</title>
        <authorList>
            <consortium name="The Broad Institute Genomics Platform"/>
            <consortium name="The Broad Institute Genome Sequencing Center for Infectious Disease"/>
            <person name="Wu L."/>
            <person name="Ma J."/>
        </authorList>
    </citation>
    <scope>NUCLEOTIDE SEQUENCE [LARGE SCALE GENOMIC DNA]</scope>
    <source>
        <strain evidence="2">JCM 17342</strain>
    </source>
</reference>
<organism evidence="1 2">
    <name type="scientific">Allokutzneria multivorans</name>
    <dbReference type="NCBI Taxonomy" id="1142134"/>
    <lineage>
        <taxon>Bacteria</taxon>
        <taxon>Bacillati</taxon>
        <taxon>Actinomycetota</taxon>
        <taxon>Actinomycetes</taxon>
        <taxon>Pseudonocardiales</taxon>
        <taxon>Pseudonocardiaceae</taxon>
        <taxon>Allokutzneria</taxon>
    </lineage>
</organism>